<dbReference type="RefSeq" id="WP_034900490.1">
    <property type="nucleotide sequence ID" value="NZ_CP017057.1"/>
</dbReference>
<name>A0A074N502_9SPHN</name>
<dbReference type="SUPFAM" id="SSF52540">
    <property type="entry name" value="P-loop containing nucleoside triphosphate hydrolases"/>
    <property type="match status" value="1"/>
</dbReference>
<dbReference type="PANTHER" id="PTHR36978:SF4">
    <property type="entry name" value="P-LOOP CONTAINING NUCLEOSIDE TRIPHOSPHATE HYDROLASE PROTEIN"/>
    <property type="match status" value="1"/>
</dbReference>
<dbReference type="PANTHER" id="PTHR36978">
    <property type="entry name" value="P-LOOP CONTAINING NUCLEOTIDE TRIPHOSPHATE HYDROLASE"/>
    <property type="match status" value="1"/>
</dbReference>
<organism evidence="1 2">
    <name type="scientific">Erythrobacter litoralis</name>
    <dbReference type="NCBI Taxonomy" id="39960"/>
    <lineage>
        <taxon>Bacteria</taxon>
        <taxon>Pseudomonadati</taxon>
        <taxon>Pseudomonadota</taxon>
        <taxon>Alphaproteobacteria</taxon>
        <taxon>Sphingomonadales</taxon>
        <taxon>Erythrobacteraceae</taxon>
        <taxon>Erythrobacter/Porphyrobacter group</taxon>
        <taxon>Erythrobacter</taxon>
    </lineage>
</organism>
<dbReference type="InterPro" id="IPR040632">
    <property type="entry name" value="Sulfotransfer_4"/>
</dbReference>
<dbReference type="OrthoDB" id="9806624at2"/>
<dbReference type="Pfam" id="PF17784">
    <property type="entry name" value="Sulfotransfer_4"/>
    <property type="match status" value="1"/>
</dbReference>
<dbReference type="KEGG" id="elq:Ga0102493_1163"/>
<dbReference type="PATRIC" id="fig|39960.10.peg.2313"/>
<dbReference type="InterPro" id="IPR027417">
    <property type="entry name" value="P-loop_NTPase"/>
</dbReference>
<evidence type="ECO:0000313" key="2">
    <source>
        <dbReference type="Proteomes" id="UP000027866"/>
    </source>
</evidence>
<comment type="caution">
    <text evidence="1">The sequence shown here is derived from an EMBL/GenBank/DDBJ whole genome shotgun (WGS) entry which is preliminary data.</text>
</comment>
<gene>
    <name evidence="1" type="ORF">EH32_00145</name>
</gene>
<evidence type="ECO:0008006" key="3">
    <source>
        <dbReference type="Google" id="ProtNLM"/>
    </source>
</evidence>
<dbReference type="EMBL" id="JMIX01000001">
    <property type="protein sequence ID" value="KEO99273.1"/>
    <property type="molecule type" value="Genomic_DNA"/>
</dbReference>
<protein>
    <recommendedName>
        <fullName evidence="3">Sulfotransferase family protein</fullName>
    </recommendedName>
</protein>
<reference evidence="1 2" key="1">
    <citation type="submission" date="2014-04" db="EMBL/GenBank/DDBJ databases">
        <title>A comprehensive comparison of genomes of Erythrobacter spp. Strains.</title>
        <authorList>
            <person name="Zheng Q."/>
        </authorList>
    </citation>
    <scope>NUCLEOTIDE SEQUENCE [LARGE SCALE GENOMIC DNA]</scope>
    <source>
        <strain evidence="1 2">DSM 8509</strain>
    </source>
</reference>
<evidence type="ECO:0000313" key="1">
    <source>
        <dbReference type="EMBL" id="KEO99273.1"/>
    </source>
</evidence>
<accession>A0A074N502</accession>
<dbReference type="AlphaFoldDB" id="A0A074N502"/>
<dbReference type="Gene3D" id="3.40.50.300">
    <property type="entry name" value="P-loop containing nucleotide triphosphate hydrolases"/>
    <property type="match status" value="1"/>
</dbReference>
<sequence length="240" mass="26404">MTLEVIAAGLGRNATLSMKFALEKLGFGPCHHMTEVFADGRRQVPLWIEAARGNPDWDAIFDGFRACSDYPSAGYWRELAAHCPNAKVVLTTRDPDSWFESVSETIFSPMMQASLVGTPMGEMMERVIFGHFGGGDITDRAFMTDWYARRNQEVIDTLPADRLLVFHPKLGWEPLCAFLGVAVPEVRFPRVNSRDELGAAAEAEGGMPSDPDAAERWAREYLEQLAAKAFAPAATSSTAA</sequence>
<dbReference type="Proteomes" id="UP000027866">
    <property type="component" value="Unassembled WGS sequence"/>
</dbReference>
<proteinExistence type="predicted"/>
<keyword evidence="2" id="KW-1185">Reference proteome</keyword>